<dbReference type="STRING" id="45076.Lwor_1859"/>
<proteinExistence type="predicted"/>
<accession>A0A0W1A9H3</accession>
<evidence type="ECO:0000313" key="1">
    <source>
        <dbReference type="EMBL" id="KTD77977.1"/>
    </source>
</evidence>
<gene>
    <name evidence="1" type="ORF">Lwor_1859</name>
</gene>
<dbReference type="Proteomes" id="UP000054662">
    <property type="component" value="Unassembled WGS sequence"/>
</dbReference>
<sequence length="64" mass="7236">MSSTIALSYCLEEHTKWISHISVVILNVIIASILDTAEIVPSSTDVVFWVLLDFNFYPLIKQPN</sequence>
<protein>
    <submittedName>
        <fullName evidence="1">Uncharacterized protein</fullName>
    </submittedName>
</protein>
<evidence type="ECO:0000313" key="2">
    <source>
        <dbReference type="Proteomes" id="UP000054662"/>
    </source>
</evidence>
<name>A0A0W1A9H3_9GAMM</name>
<dbReference type="EMBL" id="LNZC01000022">
    <property type="protein sequence ID" value="KTD77977.1"/>
    <property type="molecule type" value="Genomic_DNA"/>
</dbReference>
<organism evidence="1 2">
    <name type="scientific">Legionella worsleiensis</name>
    <dbReference type="NCBI Taxonomy" id="45076"/>
    <lineage>
        <taxon>Bacteria</taxon>
        <taxon>Pseudomonadati</taxon>
        <taxon>Pseudomonadota</taxon>
        <taxon>Gammaproteobacteria</taxon>
        <taxon>Legionellales</taxon>
        <taxon>Legionellaceae</taxon>
        <taxon>Legionella</taxon>
    </lineage>
</organism>
<keyword evidence="2" id="KW-1185">Reference proteome</keyword>
<comment type="caution">
    <text evidence="1">The sequence shown here is derived from an EMBL/GenBank/DDBJ whole genome shotgun (WGS) entry which is preliminary data.</text>
</comment>
<dbReference type="AlphaFoldDB" id="A0A0W1A9H3"/>
<dbReference type="PATRIC" id="fig|45076.6.peg.2022"/>
<reference evidence="1 2" key="1">
    <citation type="submission" date="2015-11" db="EMBL/GenBank/DDBJ databases">
        <title>Genomic analysis of 38 Legionella species identifies large and diverse effector repertoires.</title>
        <authorList>
            <person name="Burstein D."/>
            <person name="Amaro F."/>
            <person name="Zusman T."/>
            <person name="Lifshitz Z."/>
            <person name="Cohen O."/>
            <person name="Gilbert J.A."/>
            <person name="Pupko T."/>
            <person name="Shuman H.A."/>
            <person name="Segal G."/>
        </authorList>
    </citation>
    <scope>NUCLEOTIDE SEQUENCE [LARGE SCALE GENOMIC DNA]</scope>
    <source>
        <strain evidence="1 2">ATCC 49508</strain>
    </source>
</reference>